<dbReference type="Pfam" id="PF04043">
    <property type="entry name" value="PMEI"/>
    <property type="match status" value="1"/>
</dbReference>
<dbReference type="InterPro" id="IPR033131">
    <property type="entry name" value="Pectinesterase_Asp_AS"/>
</dbReference>
<evidence type="ECO:0000256" key="16">
    <source>
        <dbReference type="PROSITE-ProRule" id="PRU10040"/>
    </source>
</evidence>
<keyword evidence="12" id="KW-0325">Glycoprotein</keyword>
<feature type="compositionally biased region" description="Polar residues" evidence="17">
    <location>
        <begin position="667"/>
        <end position="676"/>
    </location>
</feature>
<feature type="region of interest" description="Disordered" evidence="17">
    <location>
        <begin position="222"/>
        <end position="243"/>
    </location>
</feature>
<evidence type="ECO:0000256" key="3">
    <source>
        <dbReference type="ARBA" id="ARBA00006027"/>
    </source>
</evidence>
<dbReference type="InterPro" id="IPR035513">
    <property type="entry name" value="Invertase/methylesterase_inhib"/>
</dbReference>
<dbReference type="GO" id="GO:0004857">
    <property type="term" value="F:enzyme inhibitor activity"/>
    <property type="evidence" value="ECO:0007669"/>
    <property type="project" value="InterPro"/>
</dbReference>
<name>A0AAV0CJU1_9ASTE</name>
<keyword evidence="13" id="KW-0961">Cell wall biogenesis/degradation</keyword>
<dbReference type="SUPFAM" id="SSF51126">
    <property type="entry name" value="Pectin lyase-like"/>
    <property type="match status" value="1"/>
</dbReference>
<evidence type="ECO:0000256" key="4">
    <source>
        <dbReference type="ARBA" id="ARBA00007786"/>
    </source>
</evidence>
<evidence type="ECO:0000256" key="17">
    <source>
        <dbReference type="SAM" id="MobiDB-lite"/>
    </source>
</evidence>
<protein>
    <recommendedName>
        <fullName evidence="5">pectinesterase</fullName>
        <ecNumber evidence="5">3.1.1.11</ecNumber>
    </recommendedName>
</protein>
<dbReference type="GO" id="GO:0042545">
    <property type="term" value="P:cell wall modification"/>
    <property type="evidence" value="ECO:0007669"/>
    <property type="project" value="InterPro"/>
</dbReference>
<evidence type="ECO:0000256" key="6">
    <source>
        <dbReference type="ARBA" id="ARBA00022512"/>
    </source>
</evidence>
<evidence type="ECO:0000256" key="15">
    <source>
        <dbReference type="ARBA" id="ARBA00057335"/>
    </source>
</evidence>
<dbReference type="PROSITE" id="PS00503">
    <property type="entry name" value="PECTINESTERASE_2"/>
    <property type="match status" value="1"/>
</dbReference>
<evidence type="ECO:0000256" key="8">
    <source>
        <dbReference type="ARBA" id="ARBA00022729"/>
    </source>
</evidence>
<evidence type="ECO:0000256" key="14">
    <source>
        <dbReference type="ARBA" id="ARBA00047928"/>
    </source>
</evidence>
<reference evidence="19" key="1">
    <citation type="submission" date="2022-07" db="EMBL/GenBank/DDBJ databases">
        <authorList>
            <person name="Macas J."/>
            <person name="Novak P."/>
            <person name="Neumann P."/>
        </authorList>
    </citation>
    <scope>NUCLEOTIDE SEQUENCE</scope>
</reference>
<dbReference type="Gene3D" id="1.20.140.40">
    <property type="entry name" value="Invertase/pectin methylesterase inhibitor family protein"/>
    <property type="match status" value="1"/>
</dbReference>
<dbReference type="InterPro" id="IPR000070">
    <property type="entry name" value="Pectinesterase_cat"/>
</dbReference>
<feature type="region of interest" description="Disordered" evidence="17">
    <location>
        <begin position="647"/>
        <end position="811"/>
    </location>
</feature>
<keyword evidence="20" id="KW-1185">Reference proteome</keyword>
<feature type="compositionally biased region" description="Polar residues" evidence="17">
    <location>
        <begin position="743"/>
        <end position="758"/>
    </location>
</feature>
<dbReference type="CDD" id="cd15798">
    <property type="entry name" value="PMEI-like_3"/>
    <property type="match status" value="1"/>
</dbReference>
<evidence type="ECO:0000256" key="13">
    <source>
        <dbReference type="ARBA" id="ARBA00023316"/>
    </source>
</evidence>
<dbReference type="InterPro" id="IPR012334">
    <property type="entry name" value="Pectin_lyas_fold"/>
</dbReference>
<dbReference type="SUPFAM" id="SSF101148">
    <property type="entry name" value="Plant invertase/pectin methylesterase inhibitor"/>
    <property type="match status" value="1"/>
</dbReference>
<dbReference type="FunFam" id="1.20.140.40:FF:000001">
    <property type="entry name" value="Pectinesterase"/>
    <property type="match status" value="1"/>
</dbReference>
<feature type="domain" description="Pectinesterase inhibitor" evidence="18">
    <location>
        <begin position="44"/>
        <end position="198"/>
    </location>
</feature>
<feature type="compositionally biased region" description="Polar residues" evidence="17">
    <location>
        <begin position="769"/>
        <end position="780"/>
    </location>
</feature>
<comment type="caution">
    <text evidence="19">The sequence shown here is derived from an EMBL/GenBank/DDBJ whole genome shotgun (WGS) entry which is preliminary data.</text>
</comment>
<dbReference type="InterPro" id="IPR006501">
    <property type="entry name" value="Pectinesterase_inhib_dom"/>
</dbReference>
<comment type="subcellular location">
    <subcellularLocation>
        <location evidence="1">Secreted</location>
        <location evidence="1">Cell wall</location>
    </subcellularLocation>
</comment>
<proteinExistence type="inferred from homology"/>
<dbReference type="Pfam" id="PF01095">
    <property type="entry name" value="Pectinesterase"/>
    <property type="match status" value="1"/>
</dbReference>
<keyword evidence="9" id="KW-0378">Hydrolase</keyword>
<dbReference type="NCBIfam" id="TIGR01614">
    <property type="entry name" value="PME_inhib"/>
    <property type="match status" value="1"/>
</dbReference>
<feature type="compositionally biased region" description="Low complexity" evidence="17">
    <location>
        <begin position="655"/>
        <end position="666"/>
    </location>
</feature>
<keyword evidence="11" id="KW-1015">Disulfide bond</keyword>
<accession>A0AAV0CJU1</accession>
<evidence type="ECO:0000256" key="12">
    <source>
        <dbReference type="ARBA" id="ARBA00023180"/>
    </source>
</evidence>
<feature type="active site" evidence="16">
    <location>
        <position position="417"/>
    </location>
</feature>
<evidence type="ECO:0000256" key="5">
    <source>
        <dbReference type="ARBA" id="ARBA00013229"/>
    </source>
</evidence>
<dbReference type="FunFam" id="2.160.20.10:FF:000001">
    <property type="entry name" value="Pectinesterase"/>
    <property type="match status" value="1"/>
</dbReference>
<evidence type="ECO:0000256" key="2">
    <source>
        <dbReference type="ARBA" id="ARBA00005184"/>
    </source>
</evidence>
<evidence type="ECO:0000256" key="7">
    <source>
        <dbReference type="ARBA" id="ARBA00022525"/>
    </source>
</evidence>
<dbReference type="InterPro" id="IPR011050">
    <property type="entry name" value="Pectin_lyase_fold/virulence"/>
</dbReference>
<comment type="similarity">
    <text evidence="3">In the N-terminal section; belongs to the PMEI family.</text>
</comment>
<evidence type="ECO:0000256" key="1">
    <source>
        <dbReference type="ARBA" id="ARBA00004191"/>
    </source>
</evidence>
<organism evidence="19 20">
    <name type="scientific">Cuscuta epithymum</name>
    <dbReference type="NCBI Taxonomy" id="186058"/>
    <lineage>
        <taxon>Eukaryota</taxon>
        <taxon>Viridiplantae</taxon>
        <taxon>Streptophyta</taxon>
        <taxon>Embryophyta</taxon>
        <taxon>Tracheophyta</taxon>
        <taxon>Spermatophyta</taxon>
        <taxon>Magnoliopsida</taxon>
        <taxon>eudicotyledons</taxon>
        <taxon>Gunneridae</taxon>
        <taxon>Pentapetalae</taxon>
        <taxon>asterids</taxon>
        <taxon>lamiids</taxon>
        <taxon>Solanales</taxon>
        <taxon>Convolvulaceae</taxon>
        <taxon>Cuscuteae</taxon>
        <taxon>Cuscuta</taxon>
        <taxon>Cuscuta subgen. Cuscuta</taxon>
    </lineage>
</organism>
<dbReference type="PANTHER" id="PTHR31707">
    <property type="entry name" value="PECTINESTERASE"/>
    <property type="match status" value="1"/>
</dbReference>
<dbReference type="Gene3D" id="2.160.20.10">
    <property type="entry name" value="Single-stranded right-handed beta-helix, Pectin lyase-like"/>
    <property type="match status" value="1"/>
</dbReference>
<evidence type="ECO:0000256" key="9">
    <source>
        <dbReference type="ARBA" id="ARBA00022801"/>
    </source>
</evidence>
<comment type="function">
    <text evidence="15">Acts in the modification of cell walls via demethylesterification of cell wall pectin.</text>
</comment>
<feature type="compositionally biased region" description="Low complexity" evidence="17">
    <location>
        <begin position="710"/>
        <end position="721"/>
    </location>
</feature>
<keyword evidence="7" id="KW-0964">Secreted</keyword>
<dbReference type="EMBL" id="CAMAPF010000030">
    <property type="protein sequence ID" value="CAH9075962.1"/>
    <property type="molecule type" value="Genomic_DNA"/>
</dbReference>
<dbReference type="SMART" id="SM00856">
    <property type="entry name" value="PMEI"/>
    <property type="match status" value="1"/>
</dbReference>
<keyword evidence="10" id="KW-0063">Aspartyl esterase</keyword>
<comment type="catalytic activity">
    <reaction evidence="14">
        <text>[(1-&gt;4)-alpha-D-galacturonosyl methyl ester](n) + n H2O = [(1-&gt;4)-alpha-D-galacturonosyl](n) + n methanol + n H(+)</text>
        <dbReference type="Rhea" id="RHEA:22380"/>
        <dbReference type="Rhea" id="RHEA-COMP:14570"/>
        <dbReference type="Rhea" id="RHEA-COMP:14573"/>
        <dbReference type="ChEBI" id="CHEBI:15377"/>
        <dbReference type="ChEBI" id="CHEBI:15378"/>
        <dbReference type="ChEBI" id="CHEBI:17790"/>
        <dbReference type="ChEBI" id="CHEBI:140522"/>
        <dbReference type="ChEBI" id="CHEBI:140523"/>
        <dbReference type="EC" id="3.1.1.11"/>
    </reaction>
</comment>
<keyword evidence="6" id="KW-0134">Cell wall</keyword>
<evidence type="ECO:0000313" key="20">
    <source>
        <dbReference type="Proteomes" id="UP001152523"/>
    </source>
</evidence>
<dbReference type="Proteomes" id="UP001152523">
    <property type="component" value="Unassembled WGS sequence"/>
</dbReference>
<evidence type="ECO:0000313" key="19">
    <source>
        <dbReference type="EMBL" id="CAH9075962.1"/>
    </source>
</evidence>
<sequence>MAEEEKKKNMIVLGVCSLLLVAMVIGLTIGTGGRDTTVRKEISSSEKAIQAICQPTSYQETCVKSLESSSAANATDPKELIQASMEITIKEIRNAMNNSTLFKEVRQGDKRSKDALDNCHVLAERAIDDLNRTFEKFSEFDLADLDNWLSDLQTWLSGSLTYQETCLDGFEGIPGDSQTKMKNLLRTSMQLTSNALAMATEISSVLSNLGVEGISSSANKRRLLSDNENDKEHVVGHDDEFEGEATPDWVEAGRGRLLTAKTSHIKPDLIVAKDGSGKYKTINEALKDIPRNSNNTFVLYIKEGVYEEQVTFYRNMTHLMIMGDGPTKTRITGKLNYVDGISTFHTATVAALGDYFMAKDIGFENAAGPEKHQAVALRVGADRSIFYNCQMDGYQDTLYAHLYRQFYRNCVISGTIDFIFGNSAAVLQNCTLVVRKPLENQQCIVTAQGRIDPRQPTGLVLQNCSFMADPEYQPVRFTLKSYLGRPWKEYSRTVIMESYLEDFIQQDGWLPWAGDFALETLFYTEYNNRGPASGKENRVKWGGVKELPLNRIERFTAARFLQGETWIKTVPGLPYNPGFIFPPPKPNTTITYSPVEPDETKDMVAPEDKAAYDPPKVAPAPAPVQDPVPVSVLAPEAAPPVQSAEIPAQTTTNTPLPVLSSPASSPTQSEPPSQVSAGADAPTLSSPTTAVTHPAPLSPDFEATPSVQFASTSSGSAPAPAQDEASTKAESSVVSIPVAASTEADNQTLSPAENSAMAQTDEVGAPSENGVTTSPPTQAAASVVAPPTETEVKAPSGNQESKGLLGGLLDF</sequence>
<feature type="compositionally biased region" description="Basic and acidic residues" evidence="17">
    <location>
        <begin position="223"/>
        <end position="238"/>
    </location>
</feature>
<dbReference type="GO" id="GO:0030599">
    <property type="term" value="F:pectinesterase activity"/>
    <property type="evidence" value="ECO:0007669"/>
    <property type="project" value="UniProtKB-EC"/>
</dbReference>
<dbReference type="EC" id="3.1.1.11" evidence="5"/>
<keyword evidence="8" id="KW-0732">Signal</keyword>
<evidence type="ECO:0000256" key="10">
    <source>
        <dbReference type="ARBA" id="ARBA00023085"/>
    </source>
</evidence>
<comment type="similarity">
    <text evidence="4">In the C-terminal section; belongs to the pectinesterase family.</text>
</comment>
<dbReference type="AlphaFoldDB" id="A0AAV0CJU1"/>
<evidence type="ECO:0000256" key="11">
    <source>
        <dbReference type="ARBA" id="ARBA00023157"/>
    </source>
</evidence>
<gene>
    <name evidence="19" type="ORF">CEPIT_LOCUS5718</name>
</gene>
<comment type="pathway">
    <text evidence="2">Glycan metabolism; pectin degradation; 2-dehydro-3-deoxy-D-gluconate from pectin: step 1/5.</text>
</comment>
<evidence type="ECO:0000259" key="18">
    <source>
        <dbReference type="SMART" id="SM00856"/>
    </source>
</evidence>